<proteinExistence type="predicted"/>
<feature type="compositionally biased region" description="Polar residues" evidence="1">
    <location>
        <begin position="40"/>
        <end position="49"/>
    </location>
</feature>
<evidence type="ECO:0000256" key="1">
    <source>
        <dbReference type="SAM" id="MobiDB-lite"/>
    </source>
</evidence>
<keyword evidence="3" id="KW-1185">Reference proteome</keyword>
<organism evidence="2 3">
    <name type="scientific">Protopolystoma xenopodis</name>
    <dbReference type="NCBI Taxonomy" id="117903"/>
    <lineage>
        <taxon>Eukaryota</taxon>
        <taxon>Metazoa</taxon>
        <taxon>Spiralia</taxon>
        <taxon>Lophotrochozoa</taxon>
        <taxon>Platyhelminthes</taxon>
        <taxon>Monogenea</taxon>
        <taxon>Polyopisthocotylea</taxon>
        <taxon>Polystomatidea</taxon>
        <taxon>Polystomatidae</taxon>
        <taxon>Protopolystoma</taxon>
    </lineage>
</organism>
<accession>A0A3S5CRE0</accession>
<dbReference type="Proteomes" id="UP000784294">
    <property type="component" value="Unassembled WGS sequence"/>
</dbReference>
<name>A0A3S5CRE0_9PLAT</name>
<dbReference type="AlphaFoldDB" id="A0A3S5CRE0"/>
<gene>
    <name evidence="2" type="ORF">PXEA_LOCUS23675</name>
</gene>
<dbReference type="EMBL" id="CAAALY010110610">
    <property type="protein sequence ID" value="VEL30235.1"/>
    <property type="molecule type" value="Genomic_DNA"/>
</dbReference>
<feature type="region of interest" description="Disordered" evidence="1">
    <location>
        <begin position="13"/>
        <end position="49"/>
    </location>
</feature>
<reference evidence="2" key="1">
    <citation type="submission" date="2018-11" db="EMBL/GenBank/DDBJ databases">
        <authorList>
            <consortium name="Pathogen Informatics"/>
        </authorList>
    </citation>
    <scope>NUCLEOTIDE SEQUENCE</scope>
</reference>
<comment type="caution">
    <text evidence="2">The sequence shown here is derived from an EMBL/GenBank/DDBJ whole genome shotgun (WGS) entry which is preliminary data.</text>
</comment>
<evidence type="ECO:0000313" key="2">
    <source>
        <dbReference type="EMBL" id="VEL30235.1"/>
    </source>
</evidence>
<evidence type="ECO:0000313" key="3">
    <source>
        <dbReference type="Proteomes" id="UP000784294"/>
    </source>
</evidence>
<protein>
    <submittedName>
        <fullName evidence="2">Uncharacterized protein</fullName>
    </submittedName>
</protein>
<sequence length="49" mass="5824">MARLSHLLLLKPGRKPKWKENGCNKPRSSHQRKPEVCPKTQMTRKLTKW</sequence>